<evidence type="ECO:0000313" key="1">
    <source>
        <dbReference type="EMBL" id="CAB4156171.1"/>
    </source>
</evidence>
<protein>
    <submittedName>
        <fullName evidence="1">Uncharacterized protein</fullName>
    </submittedName>
</protein>
<dbReference type="EMBL" id="LR796645">
    <property type="protein sequence ID" value="CAB4156171.1"/>
    <property type="molecule type" value="Genomic_DNA"/>
</dbReference>
<organism evidence="1">
    <name type="scientific">uncultured Caudovirales phage</name>
    <dbReference type="NCBI Taxonomy" id="2100421"/>
    <lineage>
        <taxon>Viruses</taxon>
        <taxon>Duplodnaviria</taxon>
        <taxon>Heunggongvirae</taxon>
        <taxon>Uroviricota</taxon>
        <taxon>Caudoviricetes</taxon>
        <taxon>Peduoviridae</taxon>
        <taxon>Maltschvirus</taxon>
        <taxon>Maltschvirus maltsch</taxon>
    </lineage>
</organism>
<sequence length="86" mass="10201">MDTDREEYIYHFAYKSSRRQAEVFLATEVKTGKTGTINKKRDDLYEIVTREPKISPKNDNTITEIRGNFEYTEIHKDSYFNSEDPD</sequence>
<accession>A0A6J5NFA1</accession>
<name>A0A6J5NFA1_9CAUD</name>
<proteinExistence type="predicted"/>
<gene>
    <name evidence="1" type="ORF">UFOVP671_45</name>
</gene>
<reference evidence="1" key="1">
    <citation type="submission" date="2020-04" db="EMBL/GenBank/DDBJ databases">
        <authorList>
            <person name="Chiriac C."/>
            <person name="Salcher M."/>
            <person name="Ghai R."/>
            <person name="Kavagutti S V."/>
        </authorList>
    </citation>
    <scope>NUCLEOTIDE SEQUENCE</scope>
</reference>